<accession>A0A645IN24</accession>
<protein>
    <submittedName>
        <fullName evidence="1">Uncharacterized protein</fullName>
    </submittedName>
</protein>
<dbReference type="EMBL" id="VSSQ01119056">
    <property type="protein sequence ID" value="MPN52701.1"/>
    <property type="molecule type" value="Genomic_DNA"/>
</dbReference>
<name>A0A645IN24_9ZZZZ</name>
<reference evidence="1" key="1">
    <citation type="submission" date="2019-08" db="EMBL/GenBank/DDBJ databases">
        <authorList>
            <person name="Kucharzyk K."/>
            <person name="Murdoch R.W."/>
            <person name="Higgins S."/>
            <person name="Loffler F."/>
        </authorList>
    </citation>
    <scope>NUCLEOTIDE SEQUENCE</scope>
</reference>
<organism evidence="1">
    <name type="scientific">bioreactor metagenome</name>
    <dbReference type="NCBI Taxonomy" id="1076179"/>
    <lineage>
        <taxon>unclassified sequences</taxon>
        <taxon>metagenomes</taxon>
        <taxon>ecological metagenomes</taxon>
    </lineage>
</organism>
<gene>
    <name evidence="1" type="ORF">SDC9_200363</name>
</gene>
<proteinExistence type="predicted"/>
<comment type="caution">
    <text evidence="1">The sequence shown here is derived from an EMBL/GenBank/DDBJ whole genome shotgun (WGS) entry which is preliminary data.</text>
</comment>
<dbReference type="AlphaFoldDB" id="A0A645IN24"/>
<sequence length="71" mass="8323">MQAKGIHLRRLAEADFAFEPVLLQRKRQCSLRHSRRRQAVTQQFSGNPLLALEYIRRGRWLKRMPVGGKHG</sequence>
<evidence type="ECO:0000313" key="1">
    <source>
        <dbReference type="EMBL" id="MPN52701.1"/>
    </source>
</evidence>